<proteinExistence type="predicted"/>
<keyword evidence="1" id="KW-1133">Transmembrane helix</keyword>
<dbReference type="Proteomes" id="UP001358417">
    <property type="component" value="Unassembled WGS sequence"/>
</dbReference>
<dbReference type="PANTHER" id="PTHR34502:SF5">
    <property type="entry name" value="DUF6594 DOMAIN-CONTAINING PROTEIN"/>
    <property type="match status" value="1"/>
</dbReference>
<sequence length="225" mass="24645">MLVIQFTSAPGHSKGAMWDRLDAALERYSKALLRYRALSQLSPTNPLHHKHLQFWLTDTNGGLNDLQGVTGTLWDACNIPDLTSLTQPSDPSDPLTNLFNNHLLPLYHQLIGHKIHAPSHYITTHDAFTDAPHRSSIIYHYSDRLVLRTLNVASTVLASMVPALSSLALYYMPSEGAARIGGVVAFTFLFSLVIVLVTPAKRIETFVATAAFAAVLIVFVGGQAD</sequence>
<evidence type="ECO:0000259" key="2">
    <source>
        <dbReference type="Pfam" id="PF20237"/>
    </source>
</evidence>
<keyword evidence="1" id="KW-0472">Membrane</keyword>
<organism evidence="3 4">
    <name type="scientific">Exophiala bonariae</name>
    <dbReference type="NCBI Taxonomy" id="1690606"/>
    <lineage>
        <taxon>Eukaryota</taxon>
        <taxon>Fungi</taxon>
        <taxon>Dikarya</taxon>
        <taxon>Ascomycota</taxon>
        <taxon>Pezizomycotina</taxon>
        <taxon>Eurotiomycetes</taxon>
        <taxon>Chaetothyriomycetidae</taxon>
        <taxon>Chaetothyriales</taxon>
        <taxon>Herpotrichiellaceae</taxon>
        <taxon>Exophiala</taxon>
    </lineage>
</organism>
<dbReference type="AlphaFoldDB" id="A0AAV9NHA2"/>
<dbReference type="RefSeq" id="XP_064707752.1">
    <property type="nucleotide sequence ID" value="XM_064856576.1"/>
</dbReference>
<dbReference type="InterPro" id="IPR046529">
    <property type="entry name" value="DUF6594"/>
</dbReference>
<accession>A0AAV9NHA2</accession>
<evidence type="ECO:0000313" key="3">
    <source>
        <dbReference type="EMBL" id="KAK5055321.1"/>
    </source>
</evidence>
<comment type="caution">
    <text evidence="3">The sequence shown here is derived from an EMBL/GenBank/DDBJ whole genome shotgun (WGS) entry which is preliminary data.</text>
</comment>
<dbReference type="EMBL" id="JAVRRD010000009">
    <property type="protein sequence ID" value="KAK5055321.1"/>
    <property type="molecule type" value="Genomic_DNA"/>
</dbReference>
<evidence type="ECO:0000313" key="4">
    <source>
        <dbReference type="Proteomes" id="UP001358417"/>
    </source>
</evidence>
<reference evidence="3 4" key="1">
    <citation type="submission" date="2023-08" db="EMBL/GenBank/DDBJ databases">
        <title>Black Yeasts Isolated from many extreme environments.</title>
        <authorList>
            <person name="Coleine C."/>
            <person name="Stajich J.E."/>
            <person name="Selbmann L."/>
        </authorList>
    </citation>
    <scope>NUCLEOTIDE SEQUENCE [LARGE SCALE GENOMIC DNA]</scope>
    <source>
        <strain evidence="3 4">CCFEE 5792</strain>
    </source>
</reference>
<dbReference type="Pfam" id="PF20237">
    <property type="entry name" value="DUF6594"/>
    <property type="match status" value="1"/>
</dbReference>
<gene>
    <name evidence="3" type="ORF">LTR84_013071</name>
</gene>
<protein>
    <recommendedName>
        <fullName evidence="2">DUF6594 domain-containing protein</fullName>
    </recommendedName>
</protein>
<dbReference type="PANTHER" id="PTHR34502">
    <property type="entry name" value="DUF6594 DOMAIN-CONTAINING PROTEIN-RELATED"/>
    <property type="match status" value="1"/>
</dbReference>
<keyword evidence="4" id="KW-1185">Reference proteome</keyword>
<evidence type="ECO:0000256" key="1">
    <source>
        <dbReference type="SAM" id="Phobius"/>
    </source>
</evidence>
<feature type="transmembrane region" description="Helical" evidence="1">
    <location>
        <begin position="150"/>
        <end position="171"/>
    </location>
</feature>
<dbReference type="GeneID" id="89981207"/>
<keyword evidence="1" id="KW-0812">Transmembrane</keyword>
<feature type="transmembrane region" description="Helical" evidence="1">
    <location>
        <begin position="205"/>
        <end position="224"/>
    </location>
</feature>
<name>A0AAV9NHA2_9EURO</name>
<feature type="domain" description="DUF6594" evidence="2">
    <location>
        <begin position="20"/>
        <end position="216"/>
    </location>
</feature>
<feature type="transmembrane region" description="Helical" evidence="1">
    <location>
        <begin position="177"/>
        <end position="198"/>
    </location>
</feature>